<evidence type="ECO:0000313" key="8">
    <source>
        <dbReference type="EMBL" id="TLF45184.1"/>
    </source>
</evidence>
<keyword evidence="1 6" id="KW-0963">Cytoplasm</keyword>
<dbReference type="PROSITE" id="PS01131">
    <property type="entry name" value="RRNA_A_DIMETH"/>
    <property type="match status" value="1"/>
</dbReference>
<evidence type="ECO:0000256" key="3">
    <source>
        <dbReference type="ARBA" id="ARBA00022679"/>
    </source>
</evidence>
<dbReference type="PANTHER" id="PTHR47739:SF1">
    <property type="entry name" value="TRNA1(VAL) (ADENINE(37)-N6)-METHYLTRANSFERASE"/>
    <property type="match status" value="1"/>
</dbReference>
<dbReference type="PROSITE" id="PS00092">
    <property type="entry name" value="N6_MTASE"/>
    <property type="match status" value="1"/>
</dbReference>
<dbReference type="EC" id="2.1.1.223" evidence="6"/>
<dbReference type="GO" id="GO:0008033">
    <property type="term" value="P:tRNA processing"/>
    <property type="evidence" value="ECO:0007669"/>
    <property type="project" value="UniProtKB-UniRule"/>
</dbReference>
<evidence type="ECO:0000313" key="9">
    <source>
        <dbReference type="Proteomes" id="UP000308382"/>
    </source>
</evidence>
<dbReference type="EMBL" id="VBUK01000003">
    <property type="protein sequence ID" value="TLF45184.1"/>
    <property type="molecule type" value="Genomic_DNA"/>
</dbReference>
<keyword evidence="9" id="KW-1185">Reference proteome</keyword>
<comment type="subcellular location">
    <subcellularLocation>
        <location evidence="6">Cytoplasm</location>
    </subcellularLocation>
</comment>
<organism evidence="8 9">
    <name type="scientific">Maribacter aurantiacus</name>
    <dbReference type="NCBI Taxonomy" id="1882343"/>
    <lineage>
        <taxon>Bacteria</taxon>
        <taxon>Pseudomonadati</taxon>
        <taxon>Bacteroidota</taxon>
        <taxon>Flavobacteriia</taxon>
        <taxon>Flavobacteriales</taxon>
        <taxon>Flavobacteriaceae</taxon>
        <taxon>Maribacter</taxon>
    </lineage>
</organism>
<feature type="domain" description="Methyltransferase small" evidence="7">
    <location>
        <begin position="72"/>
        <end position="166"/>
    </location>
</feature>
<evidence type="ECO:0000256" key="6">
    <source>
        <dbReference type="HAMAP-Rule" id="MF_01872"/>
    </source>
</evidence>
<evidence type="ECO:0000256" key="1">
    <source>
        <dbReference type="ARBA" id="ARBA00022490"/>
    </source>
</evidence>
<evidence type="ECO:0000256" key="4">
    <source>
        <dbReference type="ARBA" id="ARBA00022691"/>
    </source>
</evidence>
<dbReference type="InterPro" id="IPR029063">
    <property type="entry name" value="SAM-dependent_MTases_sf"/>
</dbReference>
<dbReference type="OrthoDB" id="5383291at2"/>
<dbReference type="InterPro" id="IPR002052">
    <property type="entry name" value="DNA_methylase_N6_adenine_CS"/>
</dbReference>
<dbReference type="GO" id="GO:0016430">
    <property type="term" value="F:tRNA (adenine-N6)-methyltransferase activity"/>
    <property type="evidence" value="ECO:0007669"/>
    <property type="project" value="UniProtKB-UniRule"/>
</dbReference>
<evidence type="ECO:0000259" key="7">
    <source>
        <dbReference type="Pfam" id="PF05175"/>
    </source>
</evidence>
<keyword evidence="3 6" id="KW-0808">Transferase</keyword>
<dbReference type="InterPro" id="IPR020596">
    <property type="entry name" value="rRNA_Ade_Mease_Trfase_CS"/>
</dbReference>
<comment type="catalytic activity">
    <reaction evidence="6">
        <text>adenosine(37) in tRNA1(Val) + S-adenosyl-L-methionine = N(6)-methyladenosine(37) in tRNA1(Val) + S-adenosyl-L-homocysteine + H(+)</text>
        <dbReference type="Rhea" id="RHEA:43160"/>
        <dbReference type="Rhea" id="RHEA-COMP:10369"/>
        <dbReference type="Rhea" id="RHEA-COMP:10370"/>
        <dbReference type="ChEBI" id="CHEBI:15378"/>
        <dbReference type="ChEBI" id="CHEBI:57856"/>
        <dbReference type="ChEBI" id="CHEBI:59789"/>
        <dbReference type="ChEBI" id="CHEBI:74411"/>
        <dbReference type="ChEBI" id="CHEBI:74449"/>
        <dbReference type="EC" id="2.1.1.223"/>
    </reaction>
</comment>
<dbReference type="InterPro" id="IPR022882">
    <property type="entry name" value="tRNA_adenine-N6_MeTrfase"/>
</dbReference>
<keyword evidence="5 6" id="KW-0819">tRNA processing</keyword>
<dbReference type="InterPro" id="IPR007848">
    <property type="entry name" value="Small_mtfrase_dom"/>
</dbReference>
<comment type="caution">
    <text evidence="8">The sequence shown here is derived from an EMBL/GenBank/DDBJ whole genome shotgun (WGS) entry which is preliminary data.</text>
</comment>
<dbReference type="CDD" id="cd02440">
    <property type="entry name" value="AdoMet_MTases"/>
    <property type="match status" value="1"/>
</dbReference>
<keyword evidence="2 6" id="KW-0489">Methyltransferase</keyword>
<proteinExistence type="inferred from homology"/>
<dbReference type="AlphaFoldDB" id="A0A5R8M6J6"/>
<accession>A0A5R8M6J6</accession>
<gene>
    <name evidence="8" type="ORF">FEK29_07280</name>
</gene>
<evidence type="ECO:0000256" key="5">
    <source>
        <dbReference type="ARBA" id="ARBA00022694"/>
    </source>
</evidence>
<dbReference type="PANTHER" id="PTHR47739">
    <property type="entry name" value="TRNA1(VAL) (ADENINE(37)-N6)-METHYLTRANSFERASE"/>
    <property type="match status" value="1"/>
</dbReference>
<comment type="similarity">
    <text evidence="6">Belongs to the methyltransferase superfamily. tRNA (adenine-N(6)-)-methyltransferase family.</text>
</comment>
<sequence>MYVYVRKIFSRVWFFPFFWNLGPSKFSYTSKNNTLKDTFCFKKFKIDQERCAMKIGTDGVLLGAWTNVDFEPQSILDIGAGTGVLSLMLAQRCDAPTIDALEIDENAYEQCVENFEASPWGDRLYCYHAGLDEFVDEVDEVYDLIISNPPFYSETVSSGNTSRDLARQNDTLPFTELVESVSKLLSYRGTFSVIIPYKETEEFIALANTSGLYVWRICSVRGHSDAPLKRSLIEFSRTKADAIVETLTIEKERHEYTEAYVALTKDFYLKM</sequence>
<protein>
    <recommendedName>
        <fullName evidence="6">tRNA1(Val) (adenine(37)-N6)-methyltransferase</fullName>
        <ecNumber evidence="6">2.1.1.223</ecNumber>
    </recommendedName>
    <alternativeName>
        <fullName evidence="6">tRNA m6A37 methyltransferase</fullName>
    </alternativeName>
</protein>
<name>A0A5R8M6J6_9FLAO</name>
<dbReference type="GO" id="GO:0000179">
    <property type="term" value="F:rRNA (adenine-N6,N6-)-dimethyltransferase activity"/>
    <property type="evidence" value="ECO:0007669"/>
    <property type="project" value="InterPro"/>
</dbReference>
<evidence type="ECO:0000256" key="2">
    <source>
        <dbReference type="ARBA" id="ARBA00022603"/>
    </source>
</evidence>
<comment type="function">
    <text evidence="6">Specifically methylates the adenine in position 37 of tRNA(1)(Val) (anticodon cmo5UAC).</text>
</comment>
<keyword evidence="4 6" id="KW-0949">S-adenosyl-L-methionine</keyword>
<dbReference type="Gene3D" id="3.40.50.150">
    <property type="entry name" value="Vaccinia Virus protein VP39"/>
    <property type="match status" value="1"/>
</dbReference>
<reference evidence="8 9" key="1">
    <citation type="journal article" date="2017" name="Int. J. Syst. Evol. Microbiol.">
        <title>Maripseudobacter aurantiacus gen. nov., sp. nov., a novel member of the family Flavobacteriaceae isolated from a sedimentation basin.</title>
        <authorList>
            <person name="Chen C."/>
            <person name="Su Y."/>
            <person name="Tao T."/>
            <person name="Fu G."/>
            <person name="Zhang C."/>
            <person name="Sun C."/>
            <person name="Zhang X."/>
            <person name="Wu M."/>
        </authorList>
    </citation>
    <scope>NUCLEOTIDE SEQUENCE [LARGE SCALE GENOMIC DNA]</scope>
    <source>
        <strain evidence="9">CDA4</strain>
    </source>
</reference>
<dbReference type="GO" id="GO:0005737">
    <property type="term" value="C:cytoplasm"/>
    <property type="evidence" value="ECO:0007669"/>
    <property type="project" value="UniProtKB-SubCell"/>
</dbReference>
<dbReference type="GO" id="GO:0003676">
    <property type="term" value="F:nucleic acid binding"/>
    <property type="evidence" value="ECO:0007669"/>
    <property type="project" value="InterPro"/>
</dbReference>
<dbReference type="HAMAP" id="MF_01872">
    <property type="entry name" value="tRNA_methyltr_YfiC"/>
    <property type="match status" value="1"/>
</dbReference>
<dbReference type="InterPro" id="IPR050210">
    <property type="entry name" value="tRNA_Adenine-N(6)_MTase"/>
</dbReference>
<dbReference type="SUPFAM" id="SSF53335">
    <property type="entry name" value="S-adenosyl-L-methionine-dependent methyltransferases"/>
    <property type="match status" value="1"/>
</dbReference>
<dbReference type="Proteomes" id="UP000308382">
    <property type="component" value="Unassembled WGS sequence"/>
</dbReference>
<dbReference type="Pfam" id="PF05175">
    <property type="entry name" value="MTS"/>
    <property type="match status" value="1"/>
</dbReference>